<dbReference type="PANTHER" id="PTHR33993:SF14">
    <property type="entry name" value="GB|AAF24581.1"/>
    <property type="match status" value="1"/>
</dbReference>
<keyword evidence="3" id="KW-1185">Reference proteome</keyword>
<dbReference type="PROSITE" id="PS51819">
    <property type="entry name" value="VOC"/>
    <property type="match status" value="2"/>
</dbReference>
<organism evidence="2 3">
    <name type="scientific">Paramesorhizobium deserti</name>
    <dbReference type="NCBI Taxonomy" id="1494590"/>
    <lineage>
        <taxon>Bacteria</taxon>
        <taxon>Pseudomonadati</taxon>
        <taxon>Pseudomonadota</taxon>
        <taxon>Alphaproteobacteria</taxon>
        <taxon>Hyphomicrobiales</taxon>
        <taxon>Phyllobacteriaceae</taxon>
        <taxon>Paramesorhizobium</taxon>
    </lineage>
</organism>
<dbReference type="Proteomes" id="UP000070107">
    <property type="component" value="Unassembled WGS sequence"/>
</dbReference>
<evidence type="ECO:0000313" key="2">
    <source>
        <dbReference type="EMBL" id="KXF78248.1"/>
    </source>
</evidence>
<dbReference type="RefSeq" id="WP_068879518.1">
    <property type="nucleotide sequence ID" value="NZ_LNTU01000001.1"/>
</dbReference>
<sequence>MPKQSNFIWYELMTSDLAGAEEFYKSVIGWNTERWPGEMPYVIAKSGETGVAGLMDIPEEAKAMGARPMWLAYIHADDVDAATESVRQAGGKVYREPADIPEVGRFSVVTDPQGATFMLMTPNMEGQPPLPEGTPGTVGWNELYAGDGPSAFEFYSGQFGWTKDQAMDMGEMGIYQIFAIDGKMCGAVMTKPETVPAPMWQFYFNVDGLDAALARVKEKNGKMVLEPMQVPGGSWIAGCLDPQGALFSLVSMER</sequence>
<evidence type="ECO:0000259" key="1">
    <source>
        <dbReference type="PROSITE" id="PS51819"/>
    </source>
</evidence>
<feature type="domain" description="VOC" evidence="1">
    <location>
        <begin position="137"/>
        <end position="252"/>
    </location>
</feature>
<dbReference type="AlphaFoldDB" id="A0A135HYM3"/>
<feature type="domain" description="VOC" evidence="1">
    <location>
        <begin position="6"/>
        <end position="122"/>
    </location>
</feature>
<reference evidence="2 3" key="1">
    <citation type="submission" date="2015-11" db="EMBL/GenBank/DDBJ databases">
        <title>Draft genome sequence of Paramesorhizobium deserti A-3-E, a strain highly resistant to diverse beta-lactam antibiotics.</title>
        <authorList>
            <person name="Lv R."/>
            <person name="Yang X."/>
            <person name="Fang N."/>
            <person name="Guo J."/>
            <person name="Luo X."/>
            <person name="Peng F."/>
            <person name="Yang R."/>
            <person name="Cui Y."/>
            <person name="Fang C."/>
            <person name="Song Y."/>
        </authorList>
    </citation>
    <scope>NUCLEOTIDE SEQUENCE [LARGE SCALE GENOMIC DNA]</scope>
    <source>
        <strain evidence="2 3">A-3-E</strain>
    </source>
</reference>
<gene>
    <name evidence="2" type="ORF">ATN84_00085</name>
</gene>
<dbReference type="InterPro" id="IPR004360">
    <property type="entry name" value="Glyas_Fos-R_dOase_dom"/>
</dbReference>
<dbReference type="SUPFAM" id="SSF54593">
    <property type="entry name" value="Glyoxalase/Bleomycin resistance protein/Dihydroxybiphenyl dioxygenase"/>
    <property type="match status" value="2"/>
</dbReference>
<dbReference type="EMBL" id="LNTU01000001">
    <property type="protein sequence ID" value="KXF78248.1"/>
    <property type="molecule type" value="Genomic_DNA"/>
</dbReference>
<dbReference type="STRING" id="1494590.ATN84_00085"/>
<dbReference type="PANTHER" id="PTHR33993">
    <property type="entry name" value="GLYOXALASE-RELATED"/>
    <property type="match status" value="1"/>
</dbReference>
<protein>
    <submittedName>
        <fullName evidence="2">Glyoxalase</fullName>
    </submittedName>
</protein>
<evidence type="ECO:0000313" key="3">
    <source>
        <dbReference type="Proteomes" id="UP000070107"/>
    </source>
</evidence>
<dbReference type="CDD" id="cd07247">
    <property type="entry name" value="SgaA_N_like"/>
    <property type="match status" value="2"/>
</dbReference>
<proteinExistence type="predicted"/>
<comment type="caution">
    <text evidence="2">The sequence shown here is derived from an EMBL/GenBank/DDBJ whole genome shotgun (WGS) entry which is preliminary data.</text>
</comment>
<dbReference type="OrthoDB" id="9793039at2"/>
<dbReference type="Pfam" id="PF00903">
    <property type="entry name" value="Glyoxalase"/>
    <property type="match status" value="2"/>
</dbReference>
<accession>A0A135HYM3</accession>
<dbReference type="Gene3D" id="3.10.180.10">
    <property type="entry name" value="2,3-Dihydroxybiphenyl 1,2-Dioxygenase, domain 1"/>
    <property type="match status" value="2"/>
</dbReference>
<dbReference type="InterPro" id="IPR029068">
    <property type="entry name" value="Glyas_Bleomycin-R_OHBP_Dase"/>
</dbReference>
<dbReference type="InterPro" id="IPR052164">
    <property type="entry name" value="Anthracycline_SecMetBiosynth"/>
</dbReference>
<dbReference type="InterPro" id="IPR037523">
    <property type="entry name" value="VOC_core"/>
</dbReference>
<name>A0A135HYM3_9HYPH</name>